<evidence type="ECO:0000313" key="2">
    <source>
        <dbReference type="Proteomes" id="UP000505377"/>
    </source>
</evidence>
<protein>
    <submittedName>
        <fullName evidence="1">DUF2218 domain-containing protein</fullName>
    </submittedName>
</protein>
<accession>A0A6M6JLU1</accession>
<dbReference type="EMBL" id="CP053564">
    <property type="protein sequence ID" value="QJY48908.1"/>
    <property type="molecule type" value="Genomic_DNA"/>
</dbReference>
<name>A0A6M6JLU1_9PSEU</name>
<dbReference type="AlphaFoldDB" id="A0A6M6JLU1"/>
<dbReference type="Gene3D" id="3.30.310.50">
    <property type="entry name" value="Alpha-D-phosphohexomutase, C-terminal domain"/>
    <property type="match status" value="1"/>
</dbReference>
<dbReference type="KEGG" id="pbro:HOP40_26615"/>
<reference evidence="1 2" key="1">
    <citation type="submission" date="2020-05" db="EMBL/GenBank/DDBJ databases">
        <authorList>
            <person name="Mo P."/>
        </authorList>
    </citation>
    <scope>NUCLEOTIDE SEQUENCE [LARGE SCALE GENOMIC DNA]</scope>
    <source>
        <strain evidence="1 2">Gen01</strain>
    </source>
</reference>
<dbReference type="InterPro" id="IPR014543">
    <property type="entry name" value="UCP028291"/>
</dbReference>
<gene>
    <name evidence="1" type="ORF">HOP40_26615</name>
</gene>
<proteinExistence type="predicted"/>
<organism evidence="1 2">
    <name type="scientific">Pseudonocardia broussonetiae</name>
    <dbReference type="NCBI Taxonomy" id="2736640"/>
    <lineage>
        <taxon>Bacteria</taxon>
        <taxon>Bacillati</taxon>
        <taxon>Actinomycetota</taxon>
        <taxon>Actinomycetes</taxon>
        <taxon>Pseudonocardiales</taxon>
        <taxon>Pseudonocardiaceae</taxon>
        <taxon>Pseudonocardia</taxon>
    </lineage>
</organism>
<dbReference type="Pfam" id="PF09981">
    <property type="entry name" value="DUF2218"/>
    <property type="match status" value="1"/>
</dbReference>
<dbReference type="RefSeq" id="WP_172163444.1">
    <property type="nucleotide sequence ID" value="NZ_CP053564.1"/>
</dbReference>
<keyword evidence="2" id="KW-1185">Reference proteome</keyword>
<sequence>MTLRSTASVTTDAPARYAKQLLSHLGRKNTVEPLDGAPEGGRLVFAYGVGTVQPGDGALLLGAEAEGAEDLAHVEDVLARHLERFGAKRELTVTWEAG</sequence>
<evidence type="ECO:0000313" key="1">
    <source>
        <dbReference type="EMBL" id="QJY48908.1"/>
    </source>
</evidence>
<dbReference type="Proteomes" id="UP000505377">
    <property type="component" value="Chromosome"/>
</dbReference>